<dbReference type="KEGG" id="lbc:LACBIDRAFT_327650"/>
<gene>
    <name evidence="3" type="ORF">LACBIDRAFT_327650</name>
</gene>
<dbReference type="OrthoDB" id="8954335at2759"/>
<feature type="domain" description="G" evidence="2">
    <location>
        <begin position="26"/>
        <end position="83"/>
    </location>
</feature>
<feature type="coiled-coil region" evidence="1">
    <location>
        <begin position="237"/>
        <end position="293"/>
    </location>
</feature>
<dbReference type="RefSeq" id="XP_001881506.1">
    <property type="nucleotide sequence ID" value="XM_001881471.1"/>
</dbReference>
<reference evidence="3 4" key="1">
    <citation type="journal article" date="2008" name="Nature">
        <title>The genome of Laccaria bicolor provides insights into mycorrhizal symbiosis.</title>
        <authorList>
            <person name="Martin F."/>
            <person name="Aerts A."/>
            <person name="Ahren D."/>
            <person name="Brun A."/>
            <person name="Danchin E.G.J."/>
            <person name="Duchaussoy F."/>
            <person name="Gibon J."/>
            <person name="Kohler A."/>
            <person name="Lindquist E."/>
            <person name="Pereda V."/>
            <person name="Salamov A."/>
            <person name="Shapiro H.J."/>
            <person name="Wuyts J."/>
            <person name="Blaudez D."/>
            <person name="Buee M."/>
            <person name="Brokstein P."/>
            <person name="Canbaeck B."/>
            <person name="Cohen D."/>
            <person name="Courty P.E."/>
            <person name="Coutinho P.M."/>
            <person name="Delaruelle C."/>
            <person name="Detter J.C."/>
            <person name="Deveau A."/>
            <person name="DiFazio S."/>
            <person name="Duplessis S."/>
            <person name="Fraissinet-Tachet L."/>
            <person name="Lucic E."/>
            <person name="Frey-Klett P."/>
            <person name="Fourrey C."/>
            <person name="Feussner I."/>
            <person name="Gay G."/>
            <person name="Grimwood J."/>
            <person name="Hoegger P.J."/>
            <person name="Jain P."/>
            <person name="Kilaru S."/>
            <person name="Labbe J."/>
            <person name="Lin Y.C."/>
            <person name="Legue V."/>
            <person name="Le Tacon F."/>
            <person name="Marmeisse R."/>
            <person name="Melayah D."/>
            <person name="Montanini B."/>
            <person name="Muratet M."/>
            <person name="Nehls U."/>
            <person name="Niculita-Hirzel H."/>
            <person name="Oudot-Le Secq M.P."/>
            <person name="Peter M."/>
            <person name="Quesneville H."/>
            <person name="Rajashekar B."/>
            <person name="Reich M."/>
            <person name="Rouhier N."/>
            <person name="Schmutz J."/>
            <person name="Yin T."/>
            <person name="Chalot M."/>
            <person name="Henrissat B."/>
            <person name="Kuees U."/>
            <person name="Lucas S."/>
            <person name="Van de Peer Y."/>
            <person name="Podila G.K."/>
            <person name="Polle A."/>
            <person name="Pukkila P.J."/>
            <person name="Richardson P.M."/>
            <person name="Rouze P."/>
            <person name="Sanders I.R."/>
            <person name="Stajich J.E."/>
            <person name="Tunlid A."/>
            <person name="Tuskan G."/>
            <person name="Grigoriev I.V."/>
        </authorList>
    </citation>
    <scope>NUCLEOTIDE SEQUENCE [LARGE SCALE GENOMIC DNA]</scope>
    <source>
        <strain evidence="4">S238N-H82 / ATCC MYA-4686</strain>
    </source>
</reference>
<dbReference type="STRING" id="486041.B0DCE8"/>
<dbReference type="GeneID" id="6077274"/>
<dbReference type="Gene3D" id="3.40.50.300">
    <property type="entry name" value="P-loop containing nucleotide triphosphate hydrolases"/>
    <property type="match status" value="1"/>
</dbReference>
<name>B0DCE8_LACBS</name>
<proteinExistence type="predicted"/>
<keyword evidence="4" id="KW-1185">Reference proteome</keyword>
<keyword evidence="1" id="KW-0175">Coiled coil</keyword>
<evidence type="ECO:0000259" key="2">
    <source>
        <dbReference type="Pfam" id="PF01926"/>
    </source>
</evidence>
<dbReference type="Proteomes" id="UP000001194">
    <property type="component" value="Unassembled WGS sequence"/>
</dbReference>
<accession>B0DCE8</accession>
<dbReference type="Pfam" id="PF01926">
    <property type="entry name" value="MMR_HSR1"/>
    <property type="match status" value="1"/>
</dbReference>
<dbReference type="SUPFAM" id="SSF52540">
    <property type="entry name" value="P-loop containing nucleoside triphosphate hydrolases"/>
    <property type="match status" value="1"/>
</dbReference>
<organism evidence="4">
    <name type="scientific">Laccaria bicolor (strain S238N-H82 / ATCC MYA-4686)</name>
    <name type="common">Bicoloured deceiver</name>
    <name type="synonym">Laccaria laccata var. bicolor</name>
    <dbReference type="NCBI Taxonomy" id="486041"/>
    <lineage>
        <taxon>Eukaryota</taxon>
        <taxon>Fungi</taxon>
        <taxon>Dikarya</taxon>
        <taxon>Basidiomycota</taxon>
        <taxon>Agaricomycotina</taxon>
        <taxon>Agaricomycetes</taxon>
        <taxon>Agaricomycetidae</taxon>
        <taxon>Agaricales</taxon>
        <taxon>Agaricineae</taxon>
        <taxon>Hydnangiaceae</taxon>
        <taxon>Laccaria</taxon>
    </lineage>
</organism>
<dbReference type="CDD" id="cd00882">
    <property type="entry name" value="Ras_like_GTPase"/>
    <property type="match status" value="1"/>
</dbReference>
<dbReference type="InParanoid" id="B0DCE8"/>
<dbReference type="InterPro" id="IPR027417">
    <property type="entry name" value="P-loop_NTPase"/>
</dbReference>
<dbReference type="AlphaFoldDB" id="B0DCE8"/>
<protein>
    <submittedName>
        <fullName evidence="3">Predicted protein</fullName>
    </submittedName>
</protein>
<dbReference type="InterPro" id="IPR006073">
    <property type="entry name" value="GTP-bd"/>
</dbReference>
<evidence type="ECO:0000313" key="3">
    <source>
        <dbReference type="EMBL" id="EDR07717.1"/>
    </source>
</evidence>
<sequence>MYFNAAHSGTNTQDGSDAEPTGAKVIVLMGMTGTGKSSFIKLLTGDEGVKVGETLEPETSEIKSFLFFHNHQCVSLVDTPGFDDSRPNMSDSKLLDDIAEFLKRRHHTKAVHGFMYFHRIRDVRVGGAATRNIRMFSSLCGPEAMKNVAIVTTRWDELHGEQQLQAAGKTEKELLGHHFEDFIDGQAQVHRHDNTLESAQAVMSSLLRCPPIGDIRVVVEILHGKTLPETDAGLELKEQLVQLVSHYEDELKRLSIEFQAAIKFNKEAHEEEVAKLRMELEKVKKDHEALLGKAKRIHTAHINL</sequence>
<evidence type="ECO:0000256" key="1">
    <source>
        <dbReference type="SAM" id="Coils"/>
    </source>
</evidence>
<evidence type="ECO:0000313" key="4">
    <source>
        <dbReference type="Proteomes" id="UP000001194"/>
    </source>
</evidence>
<dbReference type="HOGENOM" id="CLU_018003_2_1_1"/>
<dbReference type="GO" id="GO:0005525">
    <property type="term" value="F:GTP binding"/>
    <property type="evidence" value="ECO:0007669"/>
    <property type="project" value="InterPro"/>
</dbReference>
<dbReference type="EMBL" id="DS547103">
    <property type="protein sequence ID" value="EDR07717.1"/>
    <property type="molecule type" value="Genomic_DNA"/>
</dbReference>